<feature type="region of interest" description="Disordered" evidence="1">
    <location>
        <begin position="16"/>
        <end position="42"/>
    </location>
</feature>
<dbReference type="RefSeq" id="WP_258335445.1">
    <property type="nucleotide sequence ID" value="NZ_CALULB010000001.1"/>
</dbReference>
<evidence type="ECO:0000313" key="3">
    <source>
        <dbReference type="Proteomes" id="UP001204579"/>
    </source>
</evidence>
<dbReference type="EMBL" id="JANRHJ010000003">
    <property type="protein sequence ID" value="MCR8873167.1"/>
    <property type="molecule type" value="Genomic_DNA"/>
</dbReference>
<reference evidence="2 3" key="1">
    <citation type="submission" date="2022-08" db="EMBL/GenBank/DDBJ databases">
        <authorList>
            <person name="Zeman M."/>
            <person name="Kubasova T."/>
        </authorList>
    </citation>
    <scope>NUCLEOTIDE SEQUENCE [LARGE SCALE GENOMIC DNA]</scope>
    <source>
        <strain evidence="2 3">ET62</strain>
    </source>
</reference>
<dbReference type="Proteomes" id="UP001204579">
    <property type="component" value="Unassembled WGS sequence"/>
</dbReference>
<keyword evidence="3" id="KW-1185">Reference proteome</keyword>
<evidence type="ECO:0000256" key="1">
    <source>
        <dbReference type="SAM" id="MobiDB-lite"/>
    </source>
</evidence>
<proteinExistence type="predicted"/>
<evidence type="ECO:0000313" key="2">
    <source>
        <dbReference type="EMBL" id="MCR8873167.1"/>
    </source>
</evidence>
<sequence length="42" mass="4474">MCKILFLFDLKEGKAGKPSQVQELASPGLADPSKRTIPTSGN</sequence>
<gene>
    <name evidence="2" type="ORF">NW209_03865</name>
</gene>
<comment type="caution">
    <text evidence="2">The sequence shown here is derived from an EMBL/GenBank/DDBJ whole genome shotgun (WGS) entry which is preliminary data.</text>
</comment>
<protein>
    <submittedName>
        <fullName evidence="2">Uncharacterized protein</fullName>
    </submittedName>
</protein>
<organism evidence="2 3">
    <name type="scientific">Phocaeicola barnesiae</name>
    <dbReference type="NCBI Taxonomy" id="376804"/>
    <lineage>
        <taxon>Bacteria</taxon>
        <taxon>Pseudomonadati</taxon>
        <taxon>Bacteroidota</taxon>
        <taxon>Bacteroidia</taxon>
        <taxon>Bacteroidales</taxon>
        <taxon>Bacteroidaceae</taxon>
        <taxon>Phocaeicola</taxon>
    </lineage>
</organism>
<name>A0AAW5N1Q2_9BACT</name>
<accession>A0AAW5N1Q2</accession>
<dbReference type="AlphaFoldDB" id="A0AAW5N1Q2"/>